<evidence type="ECO:0000313" key="2">
    <source>
        <dbReference type="Proteomes" id="UP000823842"/>
    </source>
</evidence>
<protein>
    <submittedName>
        <fullName evidence="1">Uncharacterized protein</fullName>
    </submittedName>
</protein>
<reference evidence="1" key="1">
    <citation type="journal article" date="2021" name="PeerJ">
        <title>Extensive microbial diversity within the chicken gut microbiome revealed by metagenomics and culture.</title>
        <authorList>
            <person name="Gilroy R."/>
            <person name="Ravi A."/>
            <person name="Getino M."/>
            <person name="Pursley I."/>
            <person name="Horton D.L."/>
            <person name="Alikhan N.F."/>
            <person name="Baker D."/>
            <person name="Gharbi K."/>
            <person name="Hall N."/>
            <person name="Watson M."/>
            <person name="Adriaenssens E.M."/>
            <person name="Foster-Nyarko E."/>
            <person name="Jarju S."/>
            <person name="Secka A."/>
            <person name="Antonio M."/>
            <person name="Oren A."/>
            <person name="Chaudhuri R.R."/>
            <person name="La Ragione R."/>
            <person name="Hildebrand F."/>
            <person name="Pallen M.J."/>
        </authorList>
    </citation>
    <scope>NUCLEOTIDE SEQUENCE</scope>
    <source>
        <strain evidence="1">ChiSjej1B19-5720</strain>
    </source>
</reference>
<comment type="caution">
    <text evidence="1">The sequence shown here is derived from an EMBL/GenBank/DDBJ whole genome shotgun (WGS) entry which is preliminary data.</text>
</comment>
<dbReference type="AlphaFoldDB" id="A0A9D2LRZ0"/>
<gene>
    <name evidence="1" type="ORF">IAA06_06065</name>
</gene>
<dbReference type="EMBL" id="DWYZ01000114">
    <property type="protein sequence ID" value="HJB28342.1"/>
    <property type="molecule type" value="Genomic_DNA"/>
</dbReference>
<evidence type="ECO:0000313" key="1">
    <source>
        <dbReference type="EMBL" id="HJB28342.1"/>
    </source>
</evidence>
<proteinExistence type="predicted"/>
<organism evidence="1 2">
    <name type="scientific">Candidatus Blautia faecavium</name>
    <dbReference type="NCBI Taxonomy" id="2838487"/>
    <lineage>
        <taxon>Bacteria</taxon>
        <taxon>Bacillati</taxon>
        <taxon>Bacillota</taxon>
        <taxon>Clostridia</taxon>
        <taxon>Lachnospirales</taxon>
        <taxon>Lachnospiraceae</taxon>
        <taxon>Blautia</taxon>
    </lineage>
</organism>
<reference evidence="1" key="2">
    <citation type="submission" date="2021-04" db="EMBL/GenBank/DDBJ databases">
        <authorList>
            <person name="Gilroy R."/>
        </authorList>
    </citation>
    <scope>NUCLEOTIDE SEQUENCE</scope>
    <source>
        <strain evidence="1">ChiSjej1B19-5720</strain>
    </source>
</reference>
<name>A0A9D2LRZ0_9FIRM</name>
<accession>A0A9D2LRZ0</accession>
<sequence>MFDAPVLFLVNSVYQLFTALHLKNSILKEEKADILLTDVTEKLREYQERIKDTGIFQRVLFARTKDLNRKYAVGKQEEISEGFDQRESIFRWILSDELGEYREIYFSNFDTFTRMLASRYYESSCSFICYEDGFSTYVIDFLKEGRAPVNSHPQGKLLGEKLQKVLLYEPRLAMRGDRFPNYPLPKVKFGDSRLLELLNYVFAYKRPERVTDFIFLEQSFRAEGMKCNDLALMKACRDAVFPQSFSVKPHPRNPQNLPFLQGLTGKYTCDAPWELFLLNEGPGDLNIITVCSNAALTGRIMFGMDIPTVMLYPLFEGKVLWKEDDILKRYLLKFEKEFAGENYYTPKTIYELRNILKYLGGQYE</sequence>
<dbReference type="Proteomes" id="UP000823842">
    <property type="component" value="Unassembled WGS sequence"/>
</dbReference>